<evidence type="ECO:0000313" key="6">
    <source>
        <dbReference type="Proteomes" id="UP001153555"/>
    </source>
</evidence>
<feature type="region of interest" description="Disordered" evidence="1">
    <location>
        <begin position="368"/>
        <end position="389"/>
    </location>
</feature>
<name>A0A9N7NK64_STRHE</name>
<dbReference type="PANTHER" id="PTHR35549:SF3">
    <property type="entry name" value="E3 UBIQUITIN-PROTEIN LIGASE LIN"/>
    <property type="match status" value="1"/>
</dbReference>
<dbReference type="Proteomes" id="UP001153555">
    <property type="component" value="Unassembled WGS sequence"/>
</dbReference>
<dbReference type="InterPro" id="IPR016024">
    <property type="entry name" value="ARM-type_fold"/>
</dbReference>
<comment type="caution">
    <text evidence="5">The sequence shown here is derived from an EMBL/GenBank/DDBJ whole genome shotgun (WGS) entry which is preliminary data.</text>
</comment>
<dbReference type="SUPFAM" id="SSF48371">
    <property type="entry name" value="ARM repeat"/>
    <property type="match status" value="2"/>
</dbReference>
<feature type="domain" description="Putative E3 ubiquitin-protein ligase LIN ARM repeats" evidence="4">
    <location>
        <begin position="444"/>
        <end position="604"/>
    </location>
</feature>
<reference evidence="5" key="1">
    <citation type="submission" date="2019-12" db="EMBL/GenBank/DDBJ databases">
        <authorList>
            <person name="Scholes J."/>
        </authorList>
    </citation>
    <scope>NUCLEOTIDE SEQUENCE</scope>
</reference>
<evidence type="ECO:0000256" key="1">
    <source>
        <dbReference type="SAM" id="MobiDB-lite"/>
    </source>
</evidence>
<proteinExistence type="predicted"/>
<keyword evidence="6" id="KW-1185">Reference proteome</keyword>
<dbReference type="PANTHER" id="PTHR35549">
    <property type="entry name" value="OS04G0584500 PROTEIN"/>
    <property type="match status" value="1"/>
</dbReference>
<dbReference type="InterPro" id="IPR056512">
    <property type="entry name" value="LIN_N"/>
</dbReference>
<feature type="compositionally biased region" description="Basic residues" evidence="1">
    <location>
        <begin position="18"/>
        <end position="27"/>
    </location>
</feature>
<evidence type="ECO:0000259" key="3">
    <source>
        <dbReference type="Pfam" id="PF23628"/>
    </source>
</evidence>
<dbReference type="EMBL" id="CACSLK010027833">
    <property type="protein sequence ID" value="CAA0832241.1"/>
    <property type="molecule type" value="Genomic_DNA"/>
</dbReference>
<dbReference type="AlphaFoldDB" id="A0A9N7NK64"/>
<dbReference type="Gene3D" id="1.25.10.10">
    <property type="entry name" value="Leucine-rich Repeat Variant"/>
    <property type="match status" value="1"/>
</dbReference>
<dbReference type="InterPro" id="IPR011989">
    <property type="entry name" value="ARM-like"/>
</dbReference>
<evidence type="ECO:0000259" key="2">
    <source>
        <dbReference type="Pfam" id="PF23568"/>
    </source>
</evidence>
<dbReference type="Pfam" id="PF23654">
    <property type="entry name" value="ARM_LIN_2nd"/>
    <property type="match status" value="1"/>
</dbReference>
<feature type="compositionally biased region" description="Polar residues" evidence="1">
    <location>
        <begin position="65"/>
        <end position="77"/>
    </location>
</feature>
<dbReference type="Pfam" id="PF23568">
    <property type="entry name" value="ARM_LIN"/>
    <property type="match status" value="1"/>
</dbReference>
<organism evidence="5 6">
    <name type="scientific">Striga hermonthica</name>
    <name type="common">Purple witchweed</name>
    <name type="synonym">Buchnera hermonthica</name>
    <dbReference type="NCBI Taxonomy" id="68872"/>
    <lineage>
        <taxon>Eukaryota</taxon>
        <taxon>Viridiplantae</taxon>
        <taxon>Streptophyta</taxon>
        <taxon>Embryophyta</taxon>
        <taxon>Tracheophyta</taxon>
        <taxon>Spermatophyta</taxon>
        <taxon>Magnoliopsida</taxon>
        <taxon>eudicotyledons</taxon>
        <taxon>Gunneridae</taxon>
        <taxon>Pentapetalae</taxon>
        <taxon>asterids</taxon>
        <taxon>lamiids</taxon>
        <taxon>Lamiales</taxon>
        <taxon>Orobanchaceae</taxon>
        <taxon>Buchnereae</taxon>
        <taxon>Striga</taxon>
    </lineage>
</organism>
<feature type="region of interest" description="Disordered" evidence="1">
    <location>
        <begin position="1"/>
        <end position="82"/>
    </location>
</feature>
<accession>A0A9N7NK64</accession>
<evidence type="ECO:0000259" key="4">
    <source>
        <dbReference type="Pfam" id="PF23654"/>
    </source>
</evidence>
<feature type="domain" description="Putative E3 ubiquitin-protein ligase LIN N-terminal" evidence="2">
    <location>
        <begin position="88"/>
        <end position="307"/>
    </location>
</feature>
<dbReference type="InterPro" id="IPR055566">
    <property type="entry name" value="ARM_LIN"/>
</dbReference>
<protein>
    <submittedName>
        <fullName evidence="5">Uncharacterized protein</fullName>
    </submittedName>
</protein>
<dbReference type="InterPro" id="IPR056514">
    <property type="entry name" value="ARM_LIN_2nd"/>
</dbReference>
<dbReference type="Pfam" id="PF23628">
    <property type="entry name" value="ARM_LIN_C"/>
    <property type="match status" value="1"/>
</dbReference>
<feature type="domain" description="Putative E3 ubiquitin-protein ligase LIN ARM-like" evidence="3">
    <location>
        <begin position="606"/>
        <end position="967"/>
    </location>
</feature>
<evidence type="ECO:0000313" key="5">
    <source>
        <dbReference type="EMBL" id="CAA0832241.1"/>
    </source>
</evidence>
<sequence>MASLHKLLSEQGFERQISRKPNKKVKFKSGPQPQDSVSLPIFICHDRRSFGSPSSNKPEKAPPARNTSVISSDTGNTPRKEEPAIDSAAIKAIVSILCGYVGRYSKDEVFRRNIKEKCNLYLAHGNHISSGDEIWAHLEMGIERIDRLIHFQESSKEIILESLQKAIKLLKIVASLGSKSNLSACAHLYLSIAYKFANNEKVSARYLLKLFSDSPYLARTCLLPELWEHVFLPHLLHIKVWRENELGFLTGLGYIAERKRKVEALDKQFDHLMDIGTKKFAVYYNEWLKFGGSNQTPYVVPSVPSPSKSSFSRSRRKSLDSGATFHATSNKSLYQTVFGPFTKSRSMENVRNSEVACGGEEYETHFSLVDKKTSSSRRSSSQSNRSHKRDLWLDSKSSDNYFRFLGCRAENLTDSKVHTHHMLMNEKIKTDENSHRPYVNDVTTSAISTICSSESLPECEKAVRMITEAWLSSYSHGDGKKIEISLSRASAIQGIMEVLYVSTDDEILELALSLLAELVFKNETNRQWVLNSDPNLDISIKLFRSSSLFLKAAALLYLIKPKAKQMVSIEWVPLVLRVLEFGDHLEVLFDVKCYTHEAAYYFLDELLTGFDEDKNLENAQQIVLLGGLSLLVRRMDEGDINEKSKACAVLHCCVKADRICRYYLAKNLNKETIISLLAIGMNTNSTNSYYEHALGLMTELLCLSRRNQITECLSGIKKGWDCLNTKQILLFLLQGALPEDRPAVAVILLQLQLMDESQETREYSVYREEAIDAIVKALEYQIFDEKIQELSARALLILGGQFSYTGEPEIERWLLKKAGHEEEDVKSLSLNEDEKMMEKWQQKTAKALLSSGNTRLLTALSDSIASSIPCLARASLVTVCWISISIHSLGDKELQLAACSILVVQLIDYLRDKSTNMEEKILASFAVYNLTKSTDYFSWFLQSEEVLGCLRKLSRTTWTAKELVSVITMKSSDSTVNHRL</sequence>
<dbReference type="OrthoDB" id="635642at2759"/>
<gene>
    <name evidence="5" type="ORF">SHERM_27543</name>
</gene>